<dbReference type="InterPro" id="IPR036770">
    <property type="entry name" value="Ankyrin_rpt-contain_sf"/>
</dbReference>
<gene>
    <name evidence="7" type="ORF">CCHLO57077_00015365</name>
</gene>
<dbReference type="PANTHER" id="PTHR24198">
    <property type="entry name" value="ANKYRIN REPEAT AND PROTEIN KINASE DOMAIN-CONTAINING PROTEIN"/>
    <property type="match status" value="1"/>
</dbReference>
<dbReference type="SMART" id="SM00248">
    <property type="entry name" value="ANK"/>
    <property type="match status" value="4"/>
</dbReference>
<dbReference type="Gene3D" id="1.25.40.20">
    <property type="entry name" value="Ankyrin repeat-containing domain"/>
    <property type="match status" value="1"/>
</dbReference>
<dbReference type="EMBL" id="CABFNP030000835">
    <property type="protein sequence ID" value="CAI6088575.1"/>
    <property type="molecule type" value="Genomic_DNA"/>
</dbReference>
<protein>
    <recommendedName>
        <fullName evidence="6">Protein kinase domain-containing protein</fullName>
    </recommendedName>
</protein>
<accession>A0AA35Q1Z2</accession>
<feature type="repeat" description="ANK" evidence="3">
    <location>
        <begin position="565"/>
        <end position="587"/>
    </location>
</feature>
<keyword evidence="2 3" id="KW-0040">ANK repeat</keyword>
<dbReference type="InterPro" id="IPR000719">
    <property type="entry name" value="Prot_kinase_dom"/>
</dbReference>
<feature type="domain" description="Protein kinase" evidence="6">
    <location>
        <begin position="80"/>
        <end position="388"/>
    </location>
</feature>
<dbReference type="Pfam" id="PF00023">
    <property type="entry name" value="Ank"/>
    <property type="match status" value="1"/>
</dbReference>
<evidence type="ECO:0000256" key="2">
    <source>
        <dbReference type="ARBA" id="ARBA00023043"/>
    </source>
</evidence>
<dbReference type="GO" id="GO:0004672">
    <property type="term" value="F:protein kinase activity"/>
    <property type="evidence" value="ECO:0007669"/>
    <property type="project" value="InterPro"/>
</dbReference>
<dbReference type="SUPFAM" id="SSF56112">
    <property type="entry name" value="Protein kinase-like (PK-like)"/>
    <property type="match status" value="1"/>
</dbReference>
<keyword evidence="5" id="KW-0472">Membrane</keyword>
<dbReference type="Pfam" id="PF12796">
    <property type="entry name" value="Ank_2"/>
    <property type="match status" value="1"/>
</dbReference>
<evidence type="ECO:0000313" key="8">
    <source>
        <dbReference type="Proteomes" id="UP001160390"/>
    </source>
</evidence>
<dbReference type="PANTHER" id="PTHR24198:SF165">
    <property type="entry name" value="ANKYRIN REPEAT-CONTAINING PROTEIN-RELATED"/>
    <property type="match status" value="1"/>
</dbReference>
<name>A0AA35Q1Z2_9HYPO</name>
<comment type="caution">
    <text evidence="7">The sequence shown here is derived from an EMBL/GenBank/DDBJ whole genome shotgun (WGS) entry which is preliminary data.</text>
</comment>
<reference evidence="7" key="1">
    <citation type="submission" date="2023-01" db="EMBL/GenBank/DDBJ databases">
        <authorList>
            <person name="Piombo E."/>
        </authorList>
    </citation>
    <scope>NUCLEOTIDE SEQUENCE</scope>
</reference>
<evidence type="ECO:0000256" key="4">
    <source>
        <dbReference type="SAM" id="MobiDB-lite"/>
    </source>
</evidence>
<feature type="region of interest" description="Disordered" evidence="4">
    <location>
        <begin position="1"/>
        <end position="40"/>
    </location>
</feature>
<dbReference type="InterPro" id="IPR002110">
    <property type="entry name" value="Ankyrin_rpt"/>
</dbReference>
<proteinExistence type="predicted"/>
<evidence type="ECO:0000259" key="6">
    <source>
        <dbReference type="PROSITE" id="PS50011"/>
    </source>
</evidence>
<dbReference type="SUPFAM" id="SSF48403">
    <property type="entry name" value="Ankyrin repeat"/>
    <property type="match status" value="1"/>
</dbReference>
<dbReference type="InterPro" id="IPR008271">
    <property type="entry name" value="Ser/Thr_kinase_AS"/>
</dbReference>
<dbReference type="PRINTS" id="PR01415">
    <property type="entry name" value="ANKYRIN"/>
</dbReference>
<dbReference type="GO" id="GO:0005524">
    <property type="term" value="F:ATP binding"/>
    <property type="evidence" value="ECO:0007669"/>
    <property type="project" value="InterPro"/>
</dbReference>
<dbReference type="PROSITE" id="PS50088">
    <property type="entry name" value="ANK_REPEAT"/>
    <property type="match status" value="3"/>
</dbReference>
<keyword evidence="8" id="KW-1185">Reference proteome</keyword>
<keyword evidence="5" id="KW-0812">Transmembrane</keyword>
<evidence type="ECO:0000256" key="1">
    <source>
        <dbReference type="ARBA" id="ARBA00022737"/>
    </source>
</evidence>
<evidence type="ECO:0000313" key="7">
    <source>
        <dbReference type="EMBL" id="CAI6088575.1"/>
    </source>
</evidence>
<dbReference type="Proteomes" id="UP001160390">
    <property type="component" value="Unassembled WGS sequence"/>
</dbReference>
<feature type="transmembrane region" description="Helical" evidence="5">
    <location>
        <begin position="1089"/>
        <end position="1106"/>
    </location>
</feature>
<dbReference type="GO" id="GO:0005737">
    <property type="term" value="C:cytoplasm"/>
    <property type="evidence" value="ECO:0007669"/>
    <property type="project" value="TreeGrafter"/>
</dbReference>
<dbReference type="PROSITE" id="PS50297">
    <property type="entry name" value="ANK_REP_REGION"/>
    <property type="match status" value="3"/>
</dbReference>
<dbReference type="PROSITE" id="PS00108">
    <property type="entry name" value="PROTEIN_KINASE_ST"/>
    <property type="match status" value="1"/>
</dbReference>
<dbReference type="InterPro" id="IPR011009">
    <property type="entry name" value="Kinase-like_dom_sf"/>
</dbReference>
<evidence type="ECO:0000256" key="5">
    <source>
        <dbReference type="SAM" id="Phobius"/>
    </source>
</evidence>
<organism evidence="7 8">
    <name type="scientific">Clonostachys chloroleuca</name>
    <dbReference type="NCBI Taxonomy" id="1926264"/>
    <lineage>
        <taxon>Eukaryota</taxon>
        <taxon>Fungi</taxon>
        <taxon>Dikarya</taxon>
        <taxon>Ascomycota</taxon>
        <taxon>Pezizomycotina</taxon>
        <taxon>Sordariomycetes</taxon>
        <taxon>Hypocreomycetidae</taxon>
        <taxon>Hypocreales</taxon>
        <taxon>Bionectriaceae</taxon>
        <taxon>Clonostachys</taxon>
    </lineage>
</organism>
<keyword evidence="5" id="KW-1133">Transmembrane helix</keyword>
<dbReference type="Pfam" id="PF00069">
    <property type="entry name" value="Pkinase"/>
    <property type="match status" value="1"/>
</dbReference>
<dbReference type="Gene3D" id="1.10.510.10">
    <property type="entry name" value="Transferase(Phosphotransferase) domain 1"/>
    <property type="match status" value="1"/>
</dbReference>
<evidence type="ECO:0000256" key="3">
    <source>
        <dbReference type="PROSITE-ProRule" id="PRU00023"/>
    </source>
</evidence>
<feature type="repeat" description="ANK" evidence="3">
    <location>
        <begin position="721"/>
        <end position="753"/>
    </location>
</feature>
<dbReference type="SMART" id="SM00220">
    <property type="entry name" value="S_TKc"/>
    <property type="match status" value="1"/>
</dbReference>
<dbReference type="PROSITE" id="PS50011">
    <property type="entry name" value="PROTEIN_KINASE_DOM"/>
    <property type="match status" value="1"/>
</dbReference>
<sequence length="1363" mass="155521">MERNADNGRAFKAKFRQRIRNNGAKSSTPQEHPRLPSQKAQQYNHLYGRDQKANILNVISVISEELPPNKRISVYPRIRLDDAPVIGRGATFEVLTKNWQKNGESKPVAVKRIRRDHIPCRNPDLPLQDDYVYLKERDVFYSKVEDILQELRIMANEDLAWDSIDDTLFAPIMIVELASLETPTIQHYFQARDRKQPLCLSTVRSFIADVADGLTALHFSNVLHSDLKPSNILLFHDHSSEALVAKISDFGYADSDRMIRKEDSEVRGGTREWAAPELLSGCPKSIRTLARVAPTVSDVFSFGLLAFYMGTGGMSPVKMGGWTMDQLDEIKFNGDTFKELQKHSAVYISDLESSLFNEEPLLSAIRDSLRLEPTQRLATLGGMRSVLFGSDQYRKEKMEHRFRARPFVSFVSRSLPLSSIVQPNLTLNKIALESLPKKLRIQAEKLIGTKAGLFEPMAQSLRRGQFFPKTYKTEEEQIQPERVGRLSIDQVQYFPSLIGEIFAIGKVTLGQTFTAESAVADLLQTECVERPKIFTLIDGNDINAVKQELLLDSSQALIQLPIEAGGWYPLHLAAELGRVEIVKLLLSTDRVECDVRSGQCQLTPLHQAVNSEEPAVVQLLLDSGAQIDARYYIPNSGYIRDMTPLDLAVEAYDESRGGIKQRMKIIRLLLRRGADYLHNNAGRGFSVVFRAALKSLDLLKVFFDSIPTEEAKLLVTIIDDLGSTLLSSAASARQVETVKYLLSKGADPGARDRLGRTIFVRLEGDRVFKGSALGIMDQAMPYLSGKTPRQWDKETDEIIDLIKASGNLEATAYDDFCFSSTEIHEMFERARLRSSKSFESKFLDALKSPSFGRRLHHSMIIFNEITSQAHKLESIDIEAEAFHLKKLLLKWQQNRQAGRIPMDKLPEEWQRGLRYFGNISPGIWEELFVKEELPQLVELLNLTLVSTLDAFFRYNGFQVIYHLVNFIEEIDRRGLLNEFFNTIYLLFRSLLSLRKHDPSSLLRKGFLGMHVRDVWRILKTGEILDRLFDLIVVTGMKETVDQTITHLPVVFEARAVAPLPSTIQTLRLAERYPGSQMFVTGTSLNIPPFRILIALLQLVIFILPAIAYTLQWFLIFAQHSSMLVFLLLAIWRSKRPSDWVLFDKFQIHPNVGRGIRAVIALFIFRLRHPWVLEEPLIISVPHQSGKRIDIASAMHCMPAGRSNVFHFLSISNSLQLESIPCYTAMGELMDGWKDGTFPRKGWCNGWWELNQFNEWVRVNAAGKPSLSSYSEASKHIKEILSRKQRDEVYESFLRERDYWLDTPAEQLSKMRKVFGEENDDCFQIWAKLYLREPIPRVSYSYLPLPALHMFLQSVADYSWYVRA</sequence>
<feature type="repeat" description="ANK" evidence="3">
    <location>
        <begin position="600"/>
        <end position="632"/>
    </location>
</feature>
<keyword evidence="1" id="KW-0677">Repeat</keyword>